<evidence type="ECO:0000313" key="4">
    <source>
        <dbReference type="Proteomes" id="UP001056035"/>
    </source>
</evidence>
<dbReference type="CDD" id="cd04301">
    <property type="entry name" value="NAT_SF"/>
    <property type="match status" value="1"/>
</dbReference>
<name>A0ABY5DXT2_9ACTN</name>
<organism evidence="3 4">
    <name type="scientific">Paraconexibacter antarcticus</name>
    <dbReference type="NCBI Taxonomy" id="2949664"/>
    <lineage>
        <taxon>Bacteria</taxon>
        <taxon>Bacillati</taxon>
        <taxon>Actinomycetota</taxon>
        <taxon>Thermoleophilia</taxon>
        <taxon>Solirubrobacterales</taxon>
        <taxon>Paraconexibacteraceae</taxon>
        <taxon>Paraconexibacter</taxon>
    </lineage>
</organism>
<dbReference type="PROSITE" id="PS51729">
    <property type="entry name" value="GNAT_YJDJ"/>
    <property type="match status" value="1"/>
</dbReference>
<evidence type="ECO:0000259" key="1">
    <source>
        <dbReference type="PROSITE" id="PS51186"/>
    </source>
</evidence>
<dbReference type="InterPro" id="IPR031165">
    <property type="entry name" value="GNAT_YJDJ"/>
</dbReference>
<sequence length="101" mass="11580">MATAVRDNPERERYDVHEDGMLAGFAQYRRRGTLIAFIHTEVDQSFEGRGVGTALIKGALDDARAQGLDVLPFCPFVRRYIEHHADYLDLVPESRRKDFEL</sequence>
<feature type="domain" description="N-acetyltransferase" evidence="2">
    <location>
        <begin position="6"/>
        <end position="92"/>
    </location>
</feature>
<protein>
    <submittedName>
        <fullName evidence="3">N-acetyltransferase</fullName>
    </submittedName>
</protein>
<dbReference type="EMBL" id="CP098502">
    <property type="protein sequence ID" value="UTI65445.1"/>
    <property type="molecule type" value="Genomic_DNA"/>
</dbReference>
<dbReference type="SUPFAM" id="SSF55729">
    <property type="entry name" value="Acyl-CoA N-acyltransferases (Nat)"/>
    <property type="match status" value="1"/>
</dbReference>
<evidence type="ECO:0000259" key="2">
    <source>
        <dbReference type="PROSITE" id="PS51729"/>
    </source>
</evidence>
<feature type="domain" description="N-acetyltransferase" evidence="1">
    <location>
        <begin position="1"/>
        <end position="98"/>
    </location>
</feature>
<evidence type="ECO:0000313" key="3">
    <source>
        <dbReference type="EMBL" id="UTI65445.1"/>
    </source>
</evidence>
<dbReference type="Pfam" id="PF14542">
    <property type="entry name" value="Acetyltransf_CG"/>
    <property type="match status" value="1"/>
</dbReference>
<proteinExistence type="predicted"/>
<dbReference type="Gene3D" id="3.40.630.30">
    <property type="match status" value="1"/>
</dbReference>
<gene>
    <name evidence="3" type="ORF">NBH00_04330</name>
</gene>
<keyword evidence="4" id="KW-1185">Reference proteome</keyword>
<dbReference type="PROSITE" id="PS51186">
    <property type="entry name" value="GNAT"/>
    <property type="match status" value="1"/>
</dbReference>
<dbReference type="PANTHER" id="PTHR31435:SF10">
    <property type="entry name" value="BSR4717 PROTEIN"/>
    <property type="match status" value="1"/>
</dbReference>
<dbReference type="PANTHER" id="PTHR31435">
    <property type="entry name" value="PROTEIN NATD1"/>
    <property type="match status" value="1"/>
</dbReference>
<dbReference type="InterPro" id="IPR045057">
    <property type="entry name" value="Gcn5-rel_NAT"/>
</dbReference>
<reference evidence="3 4" key="1">
    <citation type="submission" date="2022-06" db="EMBL/GenBank/DDBJ databases">
        <title>Paraconexibacter antarcticus.</title>
        <authorList>
            <person name="Kim C.S."/>
        </authorList>
    </citation>
    <scope>NUCLEOTIDE SEQUENCE [LARGE SCALE GENOMIC DNA]</scope>
    <source>
        <strain evidence="3 4">02-257</strain>
    </source>
</reference>
<dbReference type="InterPro" id="IPR000182">
    <property type="entry name" value="GNAT_dom"/>
</dbReference>
<dbReference type="Proteomes" id="UP001056035">
    <property type="component" value="Chromosome"/>
</dbReference>
<dbReference type="InterPro" id="IPR016181">
    <property type="entry name" value="Acyl_CoA_acyltransferase"/>
</dbReference>
<accession>A0ABY5DXT2</accession>